<evidence type="ECO:0000259" key="11">
    <source>
        <dbReference type="PROSITE" id="PS51094"/>
    </source>
</evidence>
<protein>
    <recommendedName>
        <fullName evidence="9">Ascorbate-specific PTS system EIIA component</fullName>
    </recommendedName>
    <alternativeName>
        <fullName evidence="10">Ascorbate-specific phosphotransferase enzyme IIA component</fullName>
    </alternativeName>
</protein>
<comment type="caution">
    <text evidence="14">The sequence shown here is derived from an EMBL/GenBank/DDBJ whole genome shotgun (WGS) entry which is preliminary data.</text>
</comment>
<dbReference type="PANTHER" id="PTHR36203">
    <property type="entry name" value="ASCORBATE-SPECIFIC PTS SYSTEM EIIA COMPONENT"/>
    <property type="match status" value="1"/>
</dbReference>
<keyword evidence="6" id="KW-0598">Phosphotransferase system</keyword>
<keyword evidence="15" id="KW-1185">Reference proteome</keyword>
<dbReference type="SUPFAM" id="SSF63520">
    <property type="entry name" value="PTS-regulatory domain, PRD"/>
    <property type="match status" value="1"/>
</dbReference>
<dbReference type="PROSITE" id="PS51372">
    <property type="entry name" value="PRD_2"/>
    <property type="match status" value="2"/>
</dbReference>
<keyword evidence="5" id="KW-0808">Transferase</keyword>
<evidence type="ECO:0000256" key="9">
    <source>
        <dbReference type="ARBA" id="ARBA00041175"/>
    </source>
</evidence>
<keyword evidence="2" id="KW-0813">Transport</keyword>
<dbReference type="GO" id="GO:0005737">
    <property type="term" value="C:cytoplasm"/>
    <property type="evidence" value="ECO:0007669"/>
    <property type="project" value="UniProtKB-SubCell"/>
</dbReference>
<dbReference type="Gene3D" id="3.40.930.10">
    <property type="entry name" value="Mannitol-specific EII, Chain A"/>
    <property type="match status" value="1"/>
</dbReference>
<comment type="function">
    <text evidence="8">The phosphoenolpyruvate-dependent sugar phosphotransferase system (sugar PTS), a major carbohydrate active transport system, catalyzes the phosphorylation of incoming sugar substrates concomitantly with their translocation across the cell membrane. The enzyme II UlaABC PTS system is involved in ascorbate transport.</text>
</comment>
<evidence type="ECO:0000256" key="7">
    <source>
        <dbReference type="ARBA" id="ARBA00022777"/>
    </source>
</evidence>
<name>A0A4P5PA64_9ENTE</name>
<dbReference type="RefSeq" id="WP_146623382.1">
    <property type="nucleotide sequence ID" value="NZ_BJCC01000025.1"/>
</dbReference>
<evidence type="ECO:0000256" key="8">
    <source>
        <dbReference type="ARBA" id="ARBA00037387"/>
    </source>
</evidence>
<accession>A0A4P5PA64</accession>
<dbReference type="EMBL" id="BJCC01000025">
    <property type="protein sequence ID" value="GCF94977.1"/>
    <property type="molecule type" value="Genomic_DNA"/>
</dbReference>
<evidence type="ECO:0000256" key="1">
    <source>
        <dbReference type="ARBA" id="ARBA00004496"/>
    </source>
</evidence>
<evidence type="ECO:0000313" key="15">
    <source>
        <dbReference type="Proteomes" id="UP000290567"/>
    </source>
</evidence>
<dbReference type="InterPro" id="IPR011608">
    <property type="entry name" value="PRD"/>
</dbReference>
<feature type="domain" description="PRD" evidence="13">
    <location>
        <begin position="175"/>
        <end position="279"/>
    </location>
</feature>
<evidence type="ECO:0000256" key="2">
    <source>
        <dbReference type="ARBA" id="ARBA00022448"/>
    </source>
</evidence>
<dbReference type="InterPro" id="IPR036634">
    <property type="entry name" value="PRD_sf"/>
</dbReference>
<comment type="subcellular location">
    <subcellularLocation>
        <location evidence="1">Cytoplasm</location>
    </subcellularLocation>
</comment>
<dbReference type="PROSITE" id="PS51094">
    <property type="entry name" value="PTS_EIIA_TYPE_2"/>
    <property type="match status" value="1"/>
</dbReference>
<sequence length="692" mass="81255">MDRRIFDLLNEIVSNQEIDLSELAKKYSLNKTQIDYSLKKANQYLLENQIEPLRKENHVLTGRLTMEQLNLIIEKENDTGWLSDMERKTLIEFMLMLHEDTSLAHFSIDLKASKNTILSDLKEVKRNFEEQSIQLHYNRRKGYYLEGNEITIRRMLLKRIRETDRIKQMVETNGFLEMRSSKFYQDFFKQIEEGMSIRLSDEMIYRLPFIIEALLKRAENQHQLEEADLIDLAVLKQEDSFQILREIFERNLPLEKVNEADVSFLIIQILGASLVLSQVKPETYEKDPYYHLICKMVWRFENSMAIKFNQKEEIYLKFYQHIIPAIYRIKYDIPLANDLSTRVRQEYSYIHSIVRKVIDPIEQELQTSFPENELAYLTMLFVGLIFSQNAHIENKPKAVVLCENGLTESLLLTNVLREIFPEFVFIGYMSKRDFVKNEVPADVIFSTVYFDTEQFLFVVDPVINDEKKLWLRKNVLKKIRFYGPKQELMKKEQINQFIESIEPFVTIKDKKGLEAFLDITLQPFSLQLSTLSYYNKPSLVQLLPIEHIQLSNDSLSLEEAILLCSQPLIKNKIVELSYAERIIANYPKGESYFSIAPKVALPHTTGIGDVHSVGMSLLKLAEPIYFPNEKRWVSLLMVVAPLNNDMHINAVTQFHKIVLDDQNVERLLNCRKPKEISELIHQKVAELENARK</sequence>
<dbReference type="GO" id="GO:0006355">
    <property type="term" value="P:regulation of DNA-templated transcription"/>
    <property type="evidence" value="ECO:0007669"/>
    <property type="project" value="InterPro"/>
</dbReference>
<keyword evidence="7" id="KW-0418">Kinase</keyword>
<keyword evidence="4" id="KW-0597">Phosphoprotein</keyword>
<dbReference type="Pfam" id="PF00874">
    <property type="entry name" value="PRD"/>
    <property type="match status" value="1"/>
</dbReference>
<dbReference type="Proteomes" id="UP000290567">
    <property type="component" value="Unassembled WGS sequence"/>
</dbReference>
<dbReference type="GO" id="GO:0016301">
    <property type="term" value="F:kinase activity"/>
    <property type="evidence" value="ECO:0007669"/>
    <property type="project" value="UniProtKB-KW"/>
</dbReference>
<evidence type="ECO:0000256" key="10">
    <source>
        <dbReference type="ARBA" id="ARBA00042072"/>
    </source>
</evidence>
<dbReference type="PROSITE" id="PS51099">
    <property type="entry name" value="PTS_EIIB_TYPE_2"/>
    <property type="match status" value="1"/>
</dbReference>
<evidence type="ECO:0000259" key="12">
    <source>
        <dbReference type="PROSITE" id="PS51099"/>
    </source>
</evidence>
<feature type="domain" description="PTS EIIB type-2" evidence="12">
    <location>
        <begin position="396"/>
        <end position="483"/>
    </location>
</feature>
<organism evidence="14 15">
    <name type="scientific">Enterococcus florum</name>
    <dbReference type="NCBI Taxonomy" id="2480627"/>
    <lineage>
        <taxon>Bacteria</taxon>
        <taxon>Bacillati</taxon>
        <taxon>Bacillota</taxon>
        <taxon>Bacilli</taxon>
        <taxon>Lactobacillales</taxon>
        <taxon>Enterococcaceae</taxon>
        <taxon>Enterococcus</taxon>
    </lineage>
</organism>
<gene>
    <name evidence="14" type="ORF">NRIC_28680</name>
</gene>
<dbReference type="InterPro" id="IPR016152">
    <property type="entry name" value="PTrfase/Anion_transptr"/>
</dbReference>
<dbReference type="SUPFAM" id="SSF55804">
    <property type="entry name" value="Phoshotransferase/anion transport protein"/>
    <property type="match status" value="1"/>
</dbReference>
<dbReference type="InterPro" id="IPR051351">
    <property type="entry name" value="Ascorbate-PTS_EIIA_comp"/>
</dbReference>
<keyword evidence="3" id="KW-0963">Cytoplasm</keyword>
<feature type="domain" description="PTS EIIA type-2" evidence="11">
    <location>
        <begin position="541"/>
        <end position="683"/>
    </location>
</feature>
<dbReference type="PANTHER" id="PTHR36203:SF1">
    <property type="entry name" value="ASCORBATE-SPECIFIC PTS SYSTEM EIIA COMPONENT"/>
    <property type="match status" value="1"/>
</dbReference>
<feature type="domain" description="PRD" evidence="13">
    <location>
        <begin position="284"/>
        <end position="391"/>
    </location>
</feature>
<dbReference type="Gene3D" id="1.10.1790.10">
    <property type="entry name" value="PRD domain"/>
    <property type="match status" value="1"/>
</dbReference>
<dbReference type="OrthoDB" id="369398at2"/>
<evidence type="ECO:0000256" key="4">
    <source>
        <dbReference type="ARBA" id="ARBA00022553"/>
    </source>
</evidence>
<evidence type="ECO:0000313" key="14">
    <source>
        <dbReference type="EMBL" id="GCF94977.1"/>
    </source>
</evidence>
<dbReference type="Pfam" id="PF00359">
    <property type="entry name" value="PTS_EIIA_2"/>
    <property type="match status" value="1"/>
</dbReference>
<dbReference type="InterPro" id="IPR013011">
    <property type="entry name" value="PTS_EIIB_2"/>
</dbReference>
<dbReference type="AlphaFoldDB" id="A0A4P5PA64"/>
<dbReference type="GO" id="GO:0009401">
    <property type="term" value="P:phosphoenolpyruvate-dependent sugar phosphotransferase system"/>
    <property type="evidence" value="ECO:0007669"/>
    <property type="project" value="UniProtKB-KW"/>
</dbReference>
<evidence type="ECO:0000256" key="6">
    <source>
        <dbReference type="ARBA" id="ARBA00022683"/>
    </source>
</evidence>
<evidence type="ECO:0000256" key="3">
    <source>
        <dbReference type="ARBA" id="ARBA00022490"/>
    </source>
</evidence>
<evidence type="ECO:0000259" key="13">
    <source>
        <dbReference type="PROSITE" id="PS51372"/>
    </source>
</evidence>
<proteinExistence type="predicted"/>
<dbReference type="InterPro" id="IPR002178">
    <property type="entry name" value="PTS_EIIA_type-2_dom"/>
</dbReference>
<evidence type="ECO:0000256" key="5">
    <source>
        <dbReference type="ARBA" id="ARBA00022679"/>
    </source>
</evidence>
<dbReference type="GO" id="GO:0008982">
    <property type="term" value="F:protein-N(PI)-phosphohistidine-sugar phosphotransferase activity"/>
    <property type="evidence" value="ECO:0007669"/>
    <property type="project" value="InterPro"/>
</dbReference>
<reference evidence="15" key="1">
    <citation type="submission" date="2019-02" db="EMBL/GenBank/DDBJ databases">
        <title>Draft genome sequence of Enterococcus sp. Gos25-1.</title>
        <authorList>
            <person name="Tanaka N."/>
            <person name="Shiwa Y."/>
            <person name="Fujita N."/>
        </authorList>
    </citation>
    <scope>NUCLEOTIDE SEQUENCE [LARGE SCALE GENOMIC DNA]</scope>
    <source>
        <strain evidence="15">Gos25-1</strain>
    </source>
</reference>